<keyword evidence="2" id="KW-0812">Transmembrane</keyword>
<dbReference type="GO" id="GO:0016192">
    <property type="term" value="P:vesicle-mediated transport"/>
    <property type="evidence" value="ECO:0007669"/>
    <property type="project" value="TreeGrafter"/>
</dbReference>
<feature type="region of interest" description="Disordered" evidence="1">
    <location>
        <begin position="72"/>
        <end position="101"/>
    </location>
</feature>
<evidence type="ECO:0000256" key="1">
    <source>
        <dbReference type="SAM" id="MobiDB-lite"/>
    </source>
</evidence>
<evidence type="ECO:0000313" key="3">
    <source>
        <dbReference type="EMBL" id="CRG90729.1"/>
    </source>
</evidence>
<protein>
    <recommendedName>
        <fullName evidence="5">Chitin synthesis regulation, resistance to congo red-domain-containing protein</fullName>
    </recommendedName>
</protein>
<dbReference type="PANTHER" id="PTHR28187">
    <property type="entry name" value="PROTEIN RCR1-RELATED"/>
    <property type="match status" value="1"/>
</dbReference>
<organism evidence="3 4">
    <name type="scientific">Talaromyces islandicus</name>
    <name type="common">Penicillium islandicum</name>
    <dbReference type="NCBI Taxonomy" id="28573"/>
    <lineage>
        <taxon>Eukaryota</taxon>
        <taxon>Fungi</taxon>
        <taxon>Dikarya</taxon>
        <taxon>Ascomycota</taxon>
        <taxon>Pezizomycotina</taxon>
        <taxon>Eurotiomycetes</taxon>
        <taxon>Eurotiomycetidae</taxon>
        <taxon>Eurotiales</taxon>
        <taxon>Trichocomaceae</taxon>
        <taxon>Talaromyces</taxon>
        <taxon>Talaromyces sect. Islandici</taxon>
    </lineage>
</organism>
<dbReference type="InterPro" id="IPR020999">
    <property type="entry name" value="Chitin_synth_reg_RCR"/>
</dbReference>
<gene>
    <name evidence="3" type="ORF">PISL3812_07774</name>
</gene>
<feature type="transmembrane region" description="Helical" evidence="2">
    <location>
        <begin position="28"/>
        <end position="48"/>
    </location>
</feature>
<keyword evidence="4" id="KW-1185">Reference proteome</keyword>
<accession>A0A0U1M561</accession>
<evidence type="ECO:0000313" key="4">
    <source>
        <dbReference type="Proteomes" id="UP000054383"/>
    </source>
</evidence>
<keyword evidence="2" id="KW-0472">Membrane</keyword>
<keyword evidence="2" id="KW-1133">Transmembrane helix</keyword>
<dbReference type="AlphaFoldDB" id="A0A0U1M561"/>
<dbReference type="Proteomes" id="UP000054383">
    <property type="component" value="Unassembled WGS sequence"/>
</dbReference>
<proteinExistence type="predicted"/>
<dbReference type="PANTHER" id="PTHR28187:SF1">
    <property type="entry name" value="PROTEIN RCR1-RELATED"/>
    <property type="match status" value="1"/>
</dbReference>
<dbReference type="OrthoDB" id="3556830at2759"/>
<feature type="region of interest" description="Disordered" evidence="1">
    <location>
        <begin position="115"/>
        <end position="140"/>
    </location>
</feature>
<dbReference type="OMA" id="YDWGRWV"/>
<reference evidence="3 4" key="1">
    <citation type="submission" date="2015-04" db="EMBL/GenBank/DDBJ databases">
        <authorList>
            <person name="Syromyatnikov M.Y."/>
            <person name="Popov V.N."/>
        </authorList>
    </citation>
    <scope>NUCLEOTIDE SEQUENCE [LARGE SCALE GENOMIC DNA]</scope>
    <source>
        <strain evidence="3">WF-38-12</strain>
    </source>
</reference>
<evidence type="ECO:0000256" key="2">
    <source>
        <dbReference type="SAM" id="Phobius"/>
    </source>
</evidence>
<dbReference type="Pfam" id="PF12273">
    <property type="entry name" value="RCR"/>
    <property type="match status" value="1"/>
</dbReference>
<sequence>MGVINFERRVCYGDYNNCSSTWYDWGRWVAFAVIVGAAFIIFLLFACFSARRRRARGLHPYYGTSWMAPPPYQQGNYQHPPPPPQYHPQDPNQGYYAPPAEQQGYYGAQQSGIELQQPQHAYQGGDHVYSPPAGPPPGKN</sequence>
<name>A0A0U1M561_TALIS</name>
<evidence type="ECO:0008006" key="5">
    <source>
        <dbReference type="Google" id="ProtNLM"/>
    </source>
</evidence>
<dbReference type="EMBL" id="CVMT01000008">
    <property type="protein sequence ID" value="CRG90729.1"/>
    <property type="molecule type" value="Genomic_DNA"/>
</dbReference>